<proteinExistence type="predicted"/>
<gene>
    <name evidence="2" type="ORF">P8625_11810</name>
</gene>
<sequence length="144" mass="16376">MVGKGGRSANGLAQGRVYKIKSWGGTHFLTNIDNINVRIASPKSTLSGNIATYKLPTGETVRKVQLEYYIEETNTWKLKNDASTMWPKSWDIHKIKEVIKEASNNILEFNGINKFRGLSKEGYEIEFYIDGLTNEITTAYLYFD</sequence>
<organism evidence="2 3">
    <name type="scientific">Tenacibaculum tangerinum</name>
    <dbReference type="NCBI Taxonomy" id="3038772"/>
    <lineage>
        <taxon>Bacteria</taxon>
        <taxon>Pseudomonadati</taxon>
        <taxon>Bacteroidota</taxon>
        <taxon>Flavobacteriia</taxon>
        <taxon>Flavobacteriales</taxon>
        <taxon>Flavobacteriaceae</taxon>
        <taxon>Tenacibaculum</taxon>
    </lineage>
</organism>
<feature type="domain" description="Bacterial EndoU nuclease" evidence="1">
    <location>
        <begin position="13"/>
        <end position="140"/>
    </location>
</feature>
<evidence type="ECO:0000313" key="3">
    <source>
        <dbReference type="Proteomes" id="UP001232001"/>
    </source>
</evidence>
<reference evidence="2 3" key="1">
    <citation type="submission" date="2023-04" db="EMBL/GenBank/DDBJ databases">
        <title>Tenacibaculum tangerinum sp. nov., isolated from sea tidal flat of South Korea.</title>
        <authorList>
            <person name="Lee S.H."/>
            <person name="Kim J.-J."/>
        </authorList>
    </citation>
    <scope>NUCLEOTIDE SEQUENCE [LARGE SCALE GENOMIC DNA]</scope>
    <source>
        <strain evidence="2 3">GRR-S3-23</strain>
    </source>
</reference>
<name>A0ABY8L330_9FLAO</name>
<evidence type="ECO:0000259" key="1">
    <source>
        <dbReference type="Pfam" id="PF14436"/>
    </source>
</evidence>
<protein>
    <submittedName>
        <fullName evidence="2">EndoU domain-containing protein</fullName>
    </submittedName>
</protein>
<accession>A0ABY8L330</accession>
<keyword evidence="3" id="KW-1185">Reference proteome</keyword>
<evidence type="ECO:0000313" key="2">
    <source>
        <dbReference type="EMBL" id="WGH74763.1"/>
    </source>
</evidence>
<dbReference type="Proteomes" id="UP001232001">
    <property type="component" value="Chromosome"/>
</dbReference>
<dbReference type="Pfam" id="PF14436">
    <property type="entry name" value="EndoU_bacteria"/>
    <property type="match status" value="1"/>
</dbReference>
<dbReference type="RefSeq" id="WP_279650657.1">
    <property type="nucleotide sequence ID" value="NZ_CP122539.1"/>
</dbReference>
<dbReference type="InterPro" id="IPR029501">
    <property type="entry name" value="EndoU_bac"/>
</dbReference>
<dbReference type="EMBL" id="CP122539">
    <property type="protein sequence ID" value="WGH74763.1"/>
    <property type="molecule type" value="Genomic_DNA"/>
</dbReference>